<feature type="transmembrane region" description="Helical" evidence="5">
    <location>
        <begin position="390"/>
        <end position="409"/>
    </location>
</feature>
<keyword evidence="4 5" id="KW-0472">Membrane</keyword>
<reference evidence="6 7" key="1">
    <citation type="journal article" date="2011" name="Genome Biol.">
        <title>Comparative genome sequence analysis underscores mycoparasitism as the ancestral life style of Trichoderma.</title>
        <authorList>
            <person name="Kubicek C.P."/>
            <person name="Herrera-Estrella A."/>
            <person name="Seidl-Seiboth V."/>
            <person name="Martinez D.A."/>
            <person name="Druzhinina I.S."/>
            <person name="Thon M."/>
            <person name="Zeilinger S."/>
            <person name="Casas-Flores S."/>
            <person name="Horwitz B.A."/>
            <person name="Mukherjee P.K."/>
            <person name="Mukherjee M."/>
            <person name="Kredics L."/>
            <person name="Alcaraz L.D."/>
            <person name="Aerts A."/>
            <person name="Antal Z."/>
            <person name="Atanasova L."/>
            <person name="Cervantes-Badillo M.G."/>
            <person name="Challacombe J."/>
            <person name="Chertkov O."/>
            <person name="McCluskey K."/>
            <person name="Coulpier F."/>
            <person name="Deshpande N."/>
            <person name="von Doehren H."/>
            <person name="Ebbole D.J."/>
            <person name="Esquivel-Naranjo E.U."/>
            <person name="Fekete E."/>
            <person name="Flipphi M."/>
            <person name="Glaser F."/>
            <person name="Gomez-Rodriguez E.Y."/>
            <person name="Gruber S."/>
            <person name="Han C."/>
            <person name="Henrissat B."/>
            <person name="Hermosa R."/>
            <person name="Hernandez-Onate M."/>
            <person name="Karaffa L."/>
            <person name="Kosti I."/>
            <person name="Le Crom S."/>
            <person name="Lindquist E."/>
            <person name="Lucas S."/>
            <person name="Luebeck M."/>
            <person name="Luebeck P.S."/>
            <person name="Margeot A."/>
            <person name="Metz B."/>
            <person name="Misra M."/>
            <person name="Nevalainen H."/>
            <person name="Omann M."/>
            <person name="Packer N."/>
            <person name="Perrone G."/>
            <person name="Uresti-Rivera E.E."/>
            <person name="Salamov A."/>
            <person name="Schmoll M."/>
            <person name="Seiboth B."/>
            <person name="Shapiro H."/>
            <person name="Sukno S."/>
            <person name="Tamayo-Ramos J.A."/>
            <person name="Tisch D."/>
            <person name="Wiest A."/>
            <person name="Wilkinson H.H."/>
            <person name="Zhang M."/>
            <person name="Coutinho P.M."/>
            <person name="Kenerley C.M."/>
            <person name="Monte E."/>
            <person name="Baker S.E."/>
            <person name="Grigoriev I.V."/>
        </authorList>
    </citation>
    <scope>NUCLEOTIDE SEQUENCE [LARGE SCALE GENOMIC DNA]</scope>
    <source>
        <strain evidence="7">Gv29-8 / FGSC 10586</strain>
    </source>
</reference>
<feature type="transmembrane region" description="Helical" evidence="5">
    <location>
        <begin position="485"/>
        <end position="506"/>
    </location>
</feature>
<dbReference type="GeneID" id="25789205"/>
<keyword evidence="2 5" id="KW-0812">Transmembrane</keyword>
<evidence type="ECO:0000313" key="6">
    <source>
        <dbReference type="EMBL" id="EHK16269.1"/>
    </source>
</evidence>
<dbReference type="OMA" id="VHWFGLL"/>
<dbReference type="OrthoDB" id="5215911at2759"/>
<dbReference type="Proteomes" id="UP000007115">
    <property type="component" value="Unassembled WGS sequence"/>
</dbReference>
<proteinExistence type="predicted"/>
<evidence type="ECO:0000256" key="3">
    <source>
        <dbReference type="ARBA" id="ARBA00022989"/>
    </source>
</evidence>
<evidence type="ECO:0000313" key="7">
    <source>
        <dbReference type="Proteomes" id="UP000007115"/>
    </source>
</evidence>
<dbReference type="HOGENOM" id="CLU_008455_13_3_1"/>
<dbReference type="STRING" id="413071.G9NBR5"/>
<feature type="transmembrane region" description="Helical" evidence="5">
    <location>
        <begin position="215"/>
        <end position="235"/>
    </location>
</feature>
<comment type="subcellular location">
    <subcellularLocation>
        <location evidence="1">Membrane</location>
        <topology evidence="1">Multi-pass membrane protein</topology>
    </subcellularLocation>
</comment>
<dbReference type="VEuPathDB" id="FungiDB:TRIVIDRAFT_184629"/>
<sequence length="526" mass="58935">MQSRDSDIDESQVPGTVLLIDIEHATGTLHASKQTDIILIPTPSTDVNDPLNWSPWRKRQHLICLIAYTMFNGMALSVVYSLLVPLSTALDVSVGNLNEGTGYMFLLCGWGLLFWQPFALQYGKRLTYLLSMLGIVAVSVWSPYAKGQGQWIARNIVAGFVAAPIEALPETSITDIYFAHERGTYMGWYAWILATSNYFAPVICGFINDSMGFKWPFYFMAIFSGACFVFLFFFLEETNYDRQSVGMIYAEDAHEGLETALPRHGVNHAAVLQGSEKSYWQKLALFDKSRPFLMHRHAWQILRLIAWPVVFYSGFSYGTYLIWFNILNATSSVVLGGAPYNFKPSIIGLSYLACVVGVVLGSAYSGIISDWFIIKLARRNRGIFEPEQRLWLFSLTTILVPACQILWGVGAAHHVHWFGLIVAMCVLAACNTAGITLSIAYLVDSYREVSGDGLASCIIIRNTMSFAINYGITPWLDGLGLQDCFISVAFVALAICSIFLPVIWFGKKLRNVKRESYWREVKPRSD</sequence>
<dbReference type="PANTHER" id="PTHR23502">
    <property type="entry name" value="MAJOR FACILITATOR SUPERFAMILY"/>
    <property type="match status" value="1"/>
</dbReference>
<dbReference type="eggNOG" id="KOG0255">
    <property type="taxonomic scope" value="Eukaryota"/>
</dbReference>
<comment type="caution">
    <text evidence="6">The sequence shown here is derived from an EMBL/GenBank/DDBJ whole genome shotgun (WGS) entry which is preliminary data.</text>
</comment>
<protein>
    <recommendedName>
        <fullName evidence="8">Major facilitator superfamily (MFS) profile domain-containing protein</fullName>
    </recommendedName>
</protein>
<name>G9NBR5_HYPVG</name>
<organism evidence="6 7">
    <name type="scientific">Hypocrea virens (strain Gv29-8 / FGSC 10586)</name>
    <name type="common">Gliocladium virens</name>
    <name type="synonym">Trichoderma virens</name>
    <dbReference type="NCBI Taxonomy" id="413071"/>
    <lineage>
        <taxon>Eukaryota</taxon>
        <taxon>Fungi</taxon>
        <taxon>Dikarya</taxon>
        <taxon>Ascomycota</taxon>
        <taxon>Pezizomycotina</taxon>
        <taxon>Sordariomycetes</taxon>
        <taxon>Hypocreomycetidae</taxon>
        <taxon>Hypocreales</taxon>
        <taxon>Hypocreaceae</taxon>
        <taxon>Trichoderma</taxon>
    </lineage>
</organism>
<feature type="transmembrane region" description="Helical" evidence="5">
    <location>
        <begin position="346"/>
        <end position="369"/>
    </location>
</feature>
<evidence type="ECO:0000256" key="1">
    <source>
        <dbReference type="ARBA" id="ARBA00004141"/>
    </source>
</evidence>
<dbReference type="InterPro" id="IPR011701">
    <property type="entry name" value="MFS"/>
</dbReference>
<feature type="transmembrane region" description="Helical" evidence="5">
    <location>
        <begin position="304"/>
        <end position="326"/>
    </location>
</feature>
<dbReference type="Pfam" id="PF07690">
    <property type="entry name" value="MFS_1"/>
    <property type="match status" value="1"/>
</dbReference>
<feature type="transmembrane region" description="Helical" evidence="5">
    <location>
        <begin position="103"/>
        <end position="120"/>
    </location>
</feature>
<dbReference type="GO" id="GO:0005886">
    <property type="term" value="C:plasma membrane"/>
    <property type="evidence" value="ECO:0007669"/>
    <property type="project" value="TreeGrafter"/>
</dbReference>
<dbReference type="SUPFAM" id="SSF103473">
    <property type="entry name" value="MFS general substrate transporter"/>
    <property type="match status" value="1"/>
</dbReference>
<dbReference type="Gene3D" id="1.20.1250.20">
    <property type="entry name" value="MFS general substrate transporter like domains"/>
    <property type="match status" value="1"/>
</dbReference>
<keyword evidence="7" id="KW-1185">Reference proteome</keyword>
<keyword evidence="3 5" id="KW-1133">Transmembrane helix</keyword>
<evidence type="ECO:0000256" key="5">
    <source>
        <dbReference type="SAM" id="Phobius"/>
    </source>
</evidence>
<dbReference type="EMBL" id="ABDF02000091">
    <property type="protein sequence ID" value="EHK16269.1"/>
    <property type="molecule type" value="Genomic_DNA"/>
</dbReference>
<accession>G9NBR5</accession>
<evidence type="ECO:0000256" key="2">
    <source>
        <dbReference type="ARBA" id="ARBA00022692"/>
    </source>
</evidence>
<dbReference type="AlphaFoldDB" id="G9NBR5"/>
<gene>
    <name evidence="6" type="ORF">TRIVIDRAFT_184629</name>
</gene>
<feature type="transmembrane region" description="Helical" evidence="5">
    <location>
        <begin position="415"/>
        <end position="442"/>
    </location>
</feature>
<dbReference type="GO" id="GO:0022857">
    <property type="term" value="F:transmembrane transporter activity"/>
    <property type="evidence" value="ECO:0007669"/>
    <property type="project" value="InterPro"/>
</dbReference>
<dbReference type="PANTHER" id="PTHR23502:SF30">
    <property type="entry name" value="TRANSPORTER, PUTATIVE (AFU_ORTHOLOGUE AFUA_8G04702)-RELATED"/>
    <property type="match status" value="1"/>
</dbReference>
<feature type="transmembrane region" description="Helical" evidence="5">
    <location>
        <begin position="62"/>
        <end position="83"/>
    </location>
</feature>
<feature type="transmembrane region" description="Helical" evidence="5">
    <location>
        <begin position="188"/>
        <end position="209"/>
    </location>
</feature>
<evidence type="ECO:0000256" key="4">
    <source>
        <dbReference type="ARBA" id="ARBA00023136"/>
    </source>
</evidence>
<dbReference type="InParanoid" id="G9NBR5"/>
<feature type="transmembrane region" description="Helical" evidence="5">
    <location>
        <begin position="454"/>
        <end position="473"/>
    </location>
</feature>
<dbReference type="InterPro" id="IPR036259">
    <property type="entry name" value="MFS_trans_sf"/>
</dbReference>
<evidence type="ECO:0008006" key="8">
    <source>
        <dbReference type="Google" id="ProtNLM"/>
    </source>
</evidence>
<dbReference type="RefSeq" id="XP_013950462.1">
    <property type="nucleotide sequence ID" value="XM_014094987.1"/>
</dbReference>